<dbReference type="PANTHER" id="PTHR47331">
    <property type="entry name" value="PHD-TYPE DOMAIN-CONTAINING PROTEIN"/>
    <property type="match status" value="1"/>
</dbReference>
<proteinExistence type="predicted"/>
<accession>A0AAV4J2G7</accession>
<dbReference type="AlphaFoldDB" id="A0AAV4J2G7"/>
<dbReference type="Proteomes" id="UP000762676">
    <property type="component" value="Unassembled WGS sequence"/>
</dbReference>
<organism evidence="1 2">
    <name type="scientific">Elysia marginata</name>
    <dbReference type="NCBI Taxonomy" id="1093978"/>
    <lineage>
        <taxon>Eukaryota</taxon>
        <taxon>Metazoa</taxon>
        <taxon>Spiralia</taxon>
        <taxon>Lophotrochozoa</taxon>
        <taxon>Mollusca</taxon>
        <taxon>Gastropoda</taxon>
        <taxon>Heterobranchia</taxon>
        <taxon>Euthyneura</taxon>
        <taxon>Panpulmonata</taxon>
        <taxon>Sacoglossa</taxon>
        <taxon>Placobranchoidea</taxon>
        <taxon>Plakobranchidae</taxon>
        <taxon>Elysia</taxon>
    </lineage>
</organism>
<dbReference type="PANTHER" id="PTHR47331:SF5">
    <property type="entry name" value="RIBONUCLEASE H"/>
    <property type="match status" value="1"/>
</dbReference>
<dbReference type="EMBL" id="BMAT01013534">
    <property type="protein sequence ID" value="GFS14901.1"/>
    <property type="molecule type" value="Genomic_DNA"/>
</dbReference>
<reference evidence="1 2" key="1">
    <citation type="journal article" date="2021" name="Elife">
        <title>Chloroplast acquisition without the gene transfer in kleptoplastic sea slugs, Plakobranchus ocellatus.</title>
        <authorList>
            <person name="Maeda T."/>
            <person name="Takahashi S."/>
            <person name="Yoshida T."/>
            <person name="Shimamura S."/>
            <person name="Takaki Y."/>
            <person name="Nagai Y."/>
            <person name="Toyoda A."/>
            <person name="Suzuki Y."/>
            <person name="Arimoto A."/>
            <person name="Ishii H."/>
            <person name="Satoh N."/>
            <person name="Nishiyama T."/>
            <person name="Hasebe M."/>
            <person name="Maruyama T."/>
            <person name="Minagawa J."/>
            <person name="Obokata J."/>
            <person name="Shigenobu S."/>
        </authorList>
    </citation>
    <scope>NUCLEOTIDE SEQUENCE [LARGE SCALE GENOMIC DNA]</scope>
</reference>
<evidence type="ECO:0000313" key="1">
    <source>
        <dbReference type="EMBL" id="GFS14901.1"/>
    </source>
</evidence>
<gene>
    <name evidence="1" type="ORF">ElyMa_006758300</name>
</gene>
<name>A0AAV4J2G7_9GAST</name>
<evidence type="ECO:0000313" key="2">
    <source>
        <dbReference type="Proteomes" id="UP000762676"/>
    </source>
</evidence>
<keyword evidence="2" id="KW-1185">Reference proteome</keyword>
<sequence>MYHQFYVTPVQPNFLRVLWWEPGDLSGVDYRMKVRLFGATSSPGCANYGLKRLATDYTEEDQQAAEFLKSDFYVNDGLHAEDDLDTAARTFKELCVYVTRASCTCIS</sequence>
<protein>
    <submittedName>
        <fullName evidence="1">Non-LTR (Long terminal repeat) retrotransposon and domain-containing protein</fullName>
    </submittedName>
</protein>
<comment type="caution">
    <text evidence="1">The sequence shown here is derived from an EMBL/GenBank/DDBJ whole genome shotgun (WGS) entry which is preliminary data.</text>
</comment>